<dbReference type="InterPro" id="IPR003661">
    <property type="entry name" value="HisK_dim/P_dom"/>
</dbReference>
<dbReference type="CDD" id="cd00130">
    <property type="entry name" value="PAS"/>
    <property type="match status" value="1"/>
</dbReference>
<feature type="transmembrane region" description="Helical" evidence="9">
    <location>
        <begin position="81"/>
        <end position="104"/>
    </location>
</feature>
<dbReference type="PANTHER" id="PTHR43065">
    <property type="entry name" value="SENSOR HISTIDINE KINASE"/>
    <property type="match status" value="1"/>
</dbReference>
<dbReference type="InterPro" id="IPR000014">
    <property type="entry name" value="PAS"/>
</dbReference>
<dbReference type="PROSITE" id="PS50109">
    <property type="entry name" value="HIS_KIN"/>
    <property type="match status" value="1"/>
</dbReference>
<dbReference type="InterPro" id="IPR036097">
    <property type="entry name" value="HisK_dim/P_sf"/>
</dbReference>
<organism evidence="13 14">
    <name type="scientific">Bradyrhizobium erythrophlei</name>
    <dbReference type="NCBI Taxonomy" id="1437360"/>
    <lineage>
        <taxon>Bacteria</taxon>
        <taxon>Pseudomonadati</taxon>
        <taxon>Pseudomonadota</taxon>
        <taxon>Alphaproteobacteria</taxon>
        <taxon>Hyphomicrobiales</taxon>
        <taxon>Nitrobacteraceae</taxon>
        <taxon>Bradyrhizobium</taxon>
    </lineage>
</organism>
<keyword evidence="3" id="KW-0597">Phosphoprotein</keyword>
<feature type="domain" description="Histidine kinase" evidence="10">
    <location>
        <begin position="347"/>
        <end position="563"/>
    </location>
</feature>
<dbReference type="PRINTS" id="PR00344">
    <property type="entry name" value="BCTRLSENSOR"/>
</dbReference>
<dbReference type="EC" id="2.7.13.3" evidence="2"/>
<dbReference type="Gene3D" id="3.30.450.20">
    <property type="entry name" value="PAS domain"/>
    <property type="match status" value="1"/>
</dbReference>
<reference evidence="13 14" key="1">
    <citation type="submission" date="2016-11" db="EMBL/GenBank/DDBJ databases">
        <authorList>
            <person name="Jaros S."/>
            <person name="Januszkiewicz K."/>
            <person name="Wedrychowicz H."/>
        </authorList>
    </citation>
    <scope>NUCLEOTIDE SEQUENCE [LARGE SCALE GENOMIC DNA]</scope>
    <source>
        <strain evidence="13 14">GAS138</strain>
    </source>
</reference>
<evidence type="ECO:0000256" key="7">
    <source>
        <dbReference type="ARBA" id="ARBA00022840"/>
    </source>
</evidence>
<dbReference type="SMART" id="SM00388">
    <property type="entry name" value="HisKA"/>
    <property type="match status" value="1"/>
</dbReference>
<evidence type="ECO:0000256" key="2">
    <source>
        <dbReference type="ARBA" id="ARBA00012438"/>
    </source>
</evidence>
<keyword evidence="9" id="KW-0812">Transmembrane</keyword>
<dbReference type="SUPFAM" id="SSF55785">
    <property type="entry name" value="PYP-like sensor domain (PAS domain)"/>
    <property type="match status" value="1"/>
</dbReference>
<dbReference type="InterPro" id="IPR001610">
    <property type="entry name" value="PAC"/>
</dbReference>
<dbReference type="Proteomes" id="UP000189796">
    <property type="component" value="Chromosome I"/>
</dbReference>
<keyword evidence="4" id="KW-0808">Transferase</keyword>
<dbReference type="InterPro" id="IPR036890">
    <property type="entry name" value="HATPase_C_sf"/>
</dbReference>
<evidence type="ECO:0000256" key="9">
    <source>
        <dbReference type="SAM" id="Phobius"/>
    </source>
</evidence>
<evidence type="ECO:0000313" key="13">
    <source>
        <dbReference type="EMBL" id="SHH96556.1"/>
    </source>
</evidence>
<evidence type="ECO:0000256" key="8">
    <source>
        <dbReference type="ARBA" id="ARBA00023012"/>
    </source>
</evidence>
<dbReference type="GO" id="GO:0005524">
    <property type="term" value="F:ATP binding"/>
    <property type="evidence" value="ECO:0007669"/>
    <property type="project" value="UniProtKB-KW"/>
</dbReference>
<evidence type="ECO:0000256" key="4">
    <source>
        <dbReference type="ARBA" id="ARBA00022679"/>
    </source>
</evidence>
<dbReference type="SUPFAM" id="SSF55874">
    <property type="entry name" value="ATPase domain of HSP90 chaperone/DNA topoisomerase II/histidine kinase"/>
    <property type="match status" value="1"/>
</dbReference>
<dbReference type="InterPro" id="IPR004358">
    <property type="entry name" value="Sig_transdc_His_kin-like_C"/>
</dbReference>
<dbReference type="SMART" id="SM00086">
    <property type="entry name" value="PAC"/>
    <property type="match status" value="1"/>
</dbReference>
<proteinExistence type="predicted"/>
<dbReference type="Pfam" id="PF13426">
    <property type="entry name" value="PAS_9"/>
    <property type="match status" value="1"/>
</dbReference>
<keyword evidence="7" id="KW-0067">ATP-binding</keyword>
<feature type="transmembrane region" description="Helical" evidence="9">
    <location>
        <begin position="45"/>
        <end position="69"/>
    </location>
</feature>
<keyword evidence="9" id="KW-0472">Membrane</keyword>
<sequence length="567" mass="62512">MPTPMLHGSPDIEASHSMTSFLSWLMSPQDYMPHGMCFLWQPELIALHVAADSSIALAYYSIPIALIYFVLKRTDFAFSSIFVLTGLFILACGTTHAMSVWTLWYPDYRVEGGIKAITALLSIGTGVAIWKVMPLALALPSTAQLEQANQLLGGEIGQRQRAEAALREVNAELEQRVAARTADLQDEVVRRRNTEATLRASEERWRSMFEASAVGIAVLDQQHHFAATNEALQKMVGYSGEELQSLGPLDITHQDDREAAQKLIEDMQNGKRQDLPTETRYRRKDNKVIWVRVSAARALDSSSSLQGIPAIIEDITERKRAEVAWHDARDALSRATRLTVMGELSASIAHEVNQPLAAIITNGQACERFLGFSPPDLDEVKDAVGEIVRDGRRASEVLKRIRAMSKNTAPERGQVDVNRAIAEVLALTRDELQRHRVAVQADLRSKLPTIMADRVQLQQVVLNLVMNGIDAMRAVTDRPRILTVRSQLNDQGSIVVNVADSGRGLDPANRDHIFESFFTTKPEGMGMGLAISNTIIEAHHGRLWAESGSPFGAVFGFTLPLAAGVSP</sequence>
<dbReference type="GO" id="GO:0000155">
    <property type="term" value="F:phosphorelay sensor kinase activity"/>
    <property type="evidence" value="ECO:0007669"/>
    <property type="project" value="InterPro"/>
</dbReference>
<dbReference type="InterPro" id="IPR035965">
    <property type="entry name" value="PAS-like_dom_sf"/>
</dbReference>
<keyword evidence="9" id="KW-1133">Transmembrane helix</keyword>
<dbReference type="Pfam" id="PF02518">
    <property type="entry name" value="HATPase_c"/>
    <property type="match status" value="1"/>
</dbReference>
<evidence type="ECO:0000256" key="6">
    <source>
        <dbReference type="ARBA" id="ARBA00022777"/>
    </source>
</evidence>
<keyword evidence="8" id="KW-0902">Two-component regulatory system</keyword>
<comment type="catalytic activity">
    <reaction evidence="1">
        <text>ATP + protein L-histidine = ADP + protein N-phospho-L-histidine.</text>
        <dbReference type="EC" id="2.7.13.3"/>
    </reaction>
</comment>
<dbReference type="InterPro" id="IPR005467">
    <property type="entry name" value="His_kinase_dom"/>
</dbReference>
<dbReference type="InterPro" id="IPR003594">
    <property type="entry name" value="HATPase_dom"/>
</dbReference>
<feature type="domain" description="PAS" evidence="11">
    <location>
        <begin position="201"/>
        <end position="271"/>
    </location>
</feature>
<dbReference type="InterPro" id="IPR000700">
    <property type="entry name" value="PAS-assoc_C"/>
</dbReference>
<evidence type="ECO:0000256" key="3">
    <source>
        <dbReference type="ARBA" id="ARBA00022553"/>
    </source>
</evidence>
<keyword evidence="6" id="KW-0418">Kinase</keyword>
<dbReference type="PANTHER" id="PTHR43065:SF10">
    <property type="entry name" value="PEROXIDE STRESS-ACTIVATED HISTIDINE KINASE MAK3"/>
    <property type="match status" value="1"/>
</dbReference>
<evidence type="ECO:0000256" key="1">
    <source>
        <dbReference type="ARBA" id="ARBA00000085"/>
    </source>
</evidence>
<dbReference type="PROSITE" id="PS50112">
    <property type="entry name" value="PAS"/>
    <property type="match status" value="1"/>
</dbReference>
<dbReference type="NCBIfam" id="TIGR00229">
    <property type="entry name" value="sensory_box"/>
    <property type="match status" value="1"/>
</dbReference>
<dbReference type="EMBL" id="LT670817">
    <property type="protein sequence ID" value="SHH96556.1"/>
    <property type="molecule type" value="Genomic_DNA"/>
</dbReference>
<dbReference type="SUPFAM" id="SSF47384">
    <property type="entry name" value="Homodimeric domain of signal transducing histidine kinase"/>
    <property type="match status" value="1"/>
</dbReference>
<gene>
    <name evidence="13" type="ORF">SAMN05443248_7159</name>
</gene>
<evidence type="ECO:0000259" key="10">
    <source>
        <dbReference type="PROSITE" id="PS50109"/>
    </source>
</evidence>
<accession>A0A1M5X9W3</accession>
<evidence type="ECO:0000259" key="11">
    <source>
        <dbReference type="PROSITE" id="PS50112"/>
    </source>
</evidence>
<dbReference type="Gene3D" id="3.30.565.10">
    <property type="entry name" value="Histidine kinase-like ATPase, C-terminal domain"/>
    <property type="match status" value="1"/>
</dbReference>
<dbReference type="SMART" id="SM00387">
    <property type="entry name" value="HATPase_c"/>
    <property type="match status" value="1"/>
</dbReference>
<dbReference type="AlphaFoldDB" id="A0A1M5X9W3"/>
<dbReference type="Gene3D" id="1.10.287.130">
    <property type="match status" value="1"/>
</dbReference>
<name>A0A1M5X9W3_9BRAD</name>
<feature type="domain" description="PAC" evidence="12">
    <location>
        <begin position="275"/>
        <end position="327"/>
    </location>
</feature>
<dbReference type="PROSITE" id="PS50113">
    <property type="entry name" value="PAC"/>
    <property type="match status" value="1"/>
</dbReference>
<evidence type="ECO:0000256" key="5">
    <source>
        <dbReference type="ARBA" id="ARBA00022741"/>
    </source>
</evidence>
<dbReference type="Pfam" id="PF00512">
    <property type="entry name" value="HisKA"/>
    <property type="match status" value="1"/>
</dbReference>
<evidence type="ECO:0000259" key="12">
    <source>
        <dbReference type="PROSITE" id="PS50113"/>
    </source>
</evidence>
<dbReference type="Pfam" id="PF25487">
    <property type="entry name" value="ETR1_N"/>
    <property type="match status" value="1"/>
</dbReference>
<protein>
    <recommendedName>
        <fullName evidence="2">histidine kinase</fullName>
        <ecNumber evidence="2">2.7.13.3</ecNumber>
    </recommendedName>
</protein>
<dbReference type="OrthoDB" id="9789238at2"/>
<dbReference type="CDD" id="cd00082">
    <property type="entry name" value="HisKA"/>
    <property type="match status" value="1"/>
</dbReference>
<keyword evidence="5" id="KW-0547">Nucleotide-binding</keyword>
<dbReference type="SMART" id="SM00091">
    <property type="entry name" value="PAS"/>
    <property type="match status" value="1"/>
</dbReference>
<evidence type="ECO:0000313" key="14">
    <source>
        <dbReference type="Proteomes" id="UP000189796"/>
    </source>
</evidence>
<dbReference type="InterPro" id="IPR058544">
    <property type="entry name" value="ETR1_N"/>
</dbReference>